<protein>
    <submittedName>
        <fullName evidence="1">Uncharacterized protein</fullName>
    </submittedName>
</protein>
<name>A0ACB8CI43_DERSI</name>
<comment type="caution">
    <text evidence="1">The sequence shown here is derived from an EMBL/GenBank/DDBJ whole genome shotgun (WGS) entry which is preliminary data.</text>
</comment>
<sequence length="706" mass="79546">MFVAAKNRCDVTGLVLNPGAHRCKKLPLRARVGHLRVPRSPQLPRHLPSSSHQRTESHPPLCKTEDCRAHASLLTKHINWTLDPCEDFQAFVCSLGRSSSDHGEIFKTVEDAMRLSWYQTLPDMLGSGSLKLPVGSKALAMYSRCRDKYPSDQPDLPPFLDFMEGQGLSWPLPPREFEPPLQLLVKFAYLWQSPLWMSVSVLEVPGHSLHLRRWRVQIRPNMLIPVLLYHHRITRPIYTKYWAQFLSHVYPDNSTGPANNETVVDEIRVMEEQILETLNSLLSSGSPKPAVFSFANISAYVPSASALEWLRCFQQSIPLRRQLSSNDEIVVSDVRLLQTVSALLDKYDVAQLNMHLSWLFVQYYAPVADYRMLVDHYGSTHTAAAYMPVFCGHHLEASYKVLLVALDRVFRFTAQDIKTVNDGFNDVVSTAAQKVNASDWMDDESKAQLTEKIFAVKKSLWPPDAVVKADLLEQLYGGFPENATSFAAYWMATKQAAKGLVNVTGQYEEAMSLPRNGMPGYLVYSYVSNTMELATAAIAAPMYYPNGTKAMLYGGLLFLISTYLVRAFDREGVRWMPNGTEVGNILSNASLFEYHNRERCLEGDIEHSVFPEVPAADIAYTAMKKSHARGGSVPLALRADLSEDKVFFITLCYISCGISGETSSRKFDCNKLARNSRAFAKAFRCPLRSKLNPAKKCHFFRDEDVD</sequence>
<evidence type="ECO:0000313" key="2">
    <source>
        <dbReference type="Proteomes" id="UP000821865"/>
    </source>
</evidence>
<organism evidence="1 2">
    <name type="scientific">Dermacentor silvarum</name>
    <name type="common">Tick</name>
    <dbReference type="NCBI Taxonomy" id="543639"/>
    <lineage>
        <taxon>Eukaryota</taxon>
        <taxon>Metazoa</taxon>
        <taxon>Ecdysozoa</taxon>
        <taxon>Arthropoda</taxon>
        <taxon>Chelicerata</taxon>
        <taxon>Arachnida</taxon>
        <taxon>Acari</taxon>
        <taxon>Parasitiformes</taxon>
        <taxon>Ixodida</taxon>
        <taxon>Ixodoidea</taxon>
        <taxon>Ixodidae</taxon>
        <taxon>Rhipicephalinae</taxon>
        <taxon>Dermacentor</taxon>
    </lineage>
</organism>
<accession>A0ACB8CI43</accession>
<proteinExistence type="predicted"/>
<keyword evidence="2" id="KW-1185">Reference proteome</keyword>
<gene>
    <name evidence="1" type="ORF">HPB49_023982</name>
</gene>
<dbReference type="EMBL" id="CM023476">
    <property type="protein sequence ID" value="KAH7942410.1"/>
    <property type="molecule type" value="Genomic_DNA"/>
</dbReference>
<dbReference type="Proteomes" id="UP000821865">
    <property type="component" value="Chromosome 7"/>
</dbReference>
<evidence type="ECO:0000313" key="1">
    <source>
        <dbReference type="EMBL" id="KAH7942410.1"/>
    </source>
</evidence>
<reference evidence="1" key="1">
    <citation type="submission" date="2020-05" db="EMBL/GenBank/DDBJ databases">
        <title>Large-scale comparative analyses of tick genomes elucidate their genetic diversity and vector capacities.</title>
        <authorList>
            <person name="Jia N."/>
            <person name="Wang J."/>
            <person name="Shi W."/>
            <person name="Du L."/>
            <person name="Sun Y."/>
            <person name="Zhan W."/>
            <person name="Jiang J."/>
            <person name="Wang Q."/>
            <person name="Zhang B."/>
            <person name="Ji P."/>
            <person name="Sakyi L.B."/>
            <person name="Cui X."/>
            <person name="Yuan T."/>
            <person name="Jiang B."/>
            <person name="Yang W."/>
            <person name="Lam T.T.-Y."/>
            <person name="Chang Q."/>
            <person name="Ding S."/>
            <person name="Wang X."/>
            <person name="Zhu J."/>
            <person name="Ruan X."/>
            <person name="Zhao L."/>
            <person name="Wei J."/>
            <person name="Que T."/>
            <person name="Du C."/>
            <person name="Cheng J."/>
            <person name="Dai P."/>
            <person name="Han X."/>
            <person name="Huang E."/>
            <person name="Gao Y."/>
            <person name="Liu J."/>
            <person name="Shao H."/>
            <person name="Ye R."/>
            <person name="Li L."/>
            <person name="Wei W."/>
            <person name="Wang X."/>
            <person name="Wang C."/>
            <person name="Yang T."/>
            <person name="Huo Q."/>
            <person name="Li W."/>
            <person name="Guo W."/>
            <person name="Chen H."/>
            <person name="Zhou L."/>
            <person name="Ni X."/>
            <person name="Tian J."/>
            <person name="Zhou Y."/>
            <person name="Sheng Y."/>
            <person name="Liu T."/>
            <person name="Pan Y."/>
            <person name="Xia L."/>
            <person name="Li J."/>
            <person name="Zhao F."/>
            <person name="Cao W."/>
        </authorList>
    </citation>
    <scope>NUCLEOTIDE SEQUENCE</scope>
    <source>
        <strain evidence="1">Dsil-2018</strain>
    </source>
</reference>